<dbReference type="EMBL" id="WNHN01000098">
    <property type="protein sequence ID" value="MTV77797.1"/>
    <property type="molecule type" value="Genomic_DNA"/>
</dbReference>
<dbReference type="Proteomes" id="UP000311381">
    <property type="component" value="Unassembled WGS sequence"/>
</dbReference>
<evidence type="ECO:0000313" key="14">
    <source>
        <dbReference type="Proteomes" id="UP000214939"/>
    </source>
</evidence>
<dbReference type="InterPro" id="IPR036388">
    <property type="entry name" value="WH-like_DNA-bd_sf"/>
</dbReference>
<evidence type="ECO:0000313" key="17">
    <source>
        <dbReference type="Proteomes" id="UP000311381"/>
    </source>
</evidence>
<evidence type="ECO:0000313" key="13">
    <source>
        <dbReference type="EMBL" id="VQC98757.1"/>
    </source>
</evidence>
<dbReference type="InterPro" id="IPR000281">
    <property type="entry name" value="HTH_RpiR"/>
</dbReference>
<dbReference type="InterPro" id="IPR035472">
    <property type="entry name" value="RpiR-like_SIS"/>
</dbReference>
<dbReference type="SUPFAM" id="SSF53697">
    <property type="entry name" value="SIS domain"/>
    <property type="match status" value="1"/>
</dbReference>
<dbReference type="Proteomes" id="UP000312530">
    <property type="component" value="Unassembled WGS sequence"/>
</dbReference>
<evidence type="ECO:0000313" key="18">
    <source>
        <dbReference type="Proteomes" id="UP000312530"/>
    </source>
</evidence>
<dbReference type="OMA" id="EDMILWN"/>
<evidence type="ECO:0000313" key="9">
    <source>
        <dbReference type="EMBL" id="SUN87992.1"/>
    </source>
</evidence>
<dbReference type="GO" id="GO:0003677">
    <property type="term" value="F:DNA binding"/>
    <property type="evidence" value="ECO:0007669"/>
    <property type="project" value="UniProtKB-KW"/>
</dbReference>
<gene>
    <name evidence="13" type="primary">rpiR</name>
    <name evidence="8" type="ORF">A5N45_11290</name>
    <name evidence="7" type="ORF">GM535_11195</name>
    <name evidence="9" type="ORF">NCTC13734_01501</name>
    <name evidence="6" type="ORF">RLG82_05885</name>
    <name evidence="11" type="ORF">SAMEA2627268_00600</name>
    <name evidence="12" type="ORF">SAMEA2696453_01520</name>
    <name evidence="10" type="ORF">SAMEA3353631_00506</name>
    <name evidence="13" type="ORF">SAMEA3354366_00999</name>
</gene>
<evidence type="ECO:0000313" key="11">
    <source>
        <dbReference type="EMBL" id="VMC87661.1"/>
    </source>
</evidence>
<dbReference type="SUPFAM" id="SSF46689">
    <property type="entry name" value="Homeodomain-like"/>
    <property type="match status" value="1"/>
</dbReference>
<dbReference type="PROSITE" id="PS51071">
    <property type="entry name" value="HTH_RPIR"/>
    <property type="match status" value="1"/>
</dbReference>
<dbReference type="RefSeq" id="WP_000926537.1">
    <property type="nucleotide sequence ID" value="NZ_AP018936.1"/>
</dbReference>
<reference evidence="9 15" key="2">
    <citation type="submission" date="2018-06" db="EMBL/GenBank/DDBJ databases">
        <authorList>
            <consortium name="Pathogen Informatics"/>
            <person name="Doyle S."/>
        </authorList>
    </citation>
    <scope>NUCLEOTIDE SEQUENCE [LARGE SCALE GENOMIC DNA]</scope>
    <source>
        <strain evidence="9 15">NCTC13734</strain>
    </source>
</reference>
<evidence type="ECO:0000256" key="3">
    <source>
        <dbReference type="ARBA" id="ARBA00023163"/>
    </source>
</evidence>
<feature type="domain" description="SIS" evidence="5">
    <location>
        <begin position="116"/>
        <end position="256"/>
    </location>
</feature>
<reference evidence="7" key="4">
    <citation type="submission" date="2019-11" db="EMBL/GenBank/DDBJ databases">
        <title>Growth characteristics of pneumococcus vary with the chemical composition of the capsule and with environmental conditions.</title>
        <authorList>
            <person name="Tothpal A."/>
            <person name="Desobry K."/>
            <person name="Joshi S."/>
            <person name="Wyllie A.L."/>
            <person name="Weinberger D.M."/>
        </authorList>
    </citation>
    <scope>NUCLEOTIDE SEQUENCE</scope>
    <source>
        <strain evidence="7">Pnumococcus10A</strain>
    </source>
</reference>
<evidence type="ECO:0000313" key="7">
    <source>
        <dbReference type="EMBL" id="MTV77797.1"/>
    </source>
</evidence>
<reference evidence="6" key="5">
    <citation type="submission" date="2023-06" db="EMBL/GenBank/DDBJ databases">
        <title>PCVPA Blantyre Malawi Pneumococcal carriage surveillance isolates.</title>
        <authorList>
            <person name="Obolski U."/>
            <person name="Swarthout T.D."/>
            <person name="Kalizang'Oma A."/>
            <person name="Mwalukomo T.S."/>
            <person name="Cave R."/>
            <person name="Brown C."/>
            <person name="Cornick J."/>
            <person name="Kamng'Ona A."/>
            <person name="Msefula J."/>
            <person name="French N."/>
            <person name="Hyderman R."/>
        </authorList>
    </citation>
    <scope>NUCLEOTIDE SEQUENCE</scope>
    <source>
        <strain evidence="6">BVY8TH</strain>
    </source>
</reference>
<keyword evidence="2" id="KW-0238">DNA-binding</keyword>
<dbReference type="EMBL" id="UHFW01000006">
    <property type="protein sequence ID" value="SUN87992.1"/>
    <property type="molecule type" value="Genomic_DNA"/>
</dbReference>
<reference evidence="16 17" key="3">
    <citation type="submission" date="2019-04" db="EMBL/GenBank/DDBJ databases">
        <authorList>
            <consortium name="Pathogen Informatics"/>
        </authorList>
    </citation>
    <scope>NUCLEOTIDE SEQUENCE [LARGE SCALE GENOMIC DNA]</scope>
    <source>
        <strain evidence="10 19">GPSC21</strain>
        <strain evidence="13 16">GPSC22</strain>
        <strain evidence="17 18">GPSC47</strain>
    </source>
</reference>
<dbReference type="Gene3D" id="3.40.50.10490">
    <property type="entry name" value="Glucose-6-phosphate isomerase like protein, domain 1"/>
    <property type="match status" value="1"/>
</dbReference>
<dbReference type="AlphaFoldDB" id="A0A0B7LF68"/>
<dbReference type="Proteomes" id="UP000298847">
    <property type="component" value="Unassembled WGS sequence"/>
</dbReference>
<dbReference type="PANTHER" id="PTHR30514">
    <property type="entry name" value="GLUCOKINASE"/>
    <property type="match status" value="1"/>
</dbReference>
<proteinExistence type="predicted"/>
<dbReference type="InterPro" id="IPR046348">
    <property type="entry name" value="SIS_dom_sf"/>
</dbReference>
<evidence type="ECO:0000313" key="19">
    <source>
        <dbReference type="Proteomes" id="UP000358702"/>
    </source>
</evidence>
<evidence type="ECO:0000259" key="5">
    <source>
        <dbReference type="PROSITE" id="PS51464"/>
    </source>
</evidence>
<dbReference type="Proteomes" id="UP000358702">
    <property type="component" value="Unassembled WGS sequence"/>
</dbReference>
<dbReference type="EMBL" id="CAANCB010000002">
    <property type="protein sequence ID" value="VKB51832.1"/>
    <property type="molecule type" value="Genomic_DNA"/>
</dbReference>
<dbReference type="Proteomes" id="UP001184693">
    <property type="component" value="Unassembled WGS sequence"/>
</dbReference>
<dbReference type="Gene3D" id="1.10.10.10">
    <property type="entry name" value="Winged helix-like DNA-binding domain superfamily/Winged helix DNA-binding domain"/>
    <property type="match status" value="1"/>
</dbReference>
<dbReference type="GO" id="GO:0097367">
    <property type="term" value="F:carbohydrate derivative binding"/>
    <property type="evidence" value="ECO:0007669"/>
    <property type="project" value="InterPro"/>
</dbReference>
<dbReference type="EMBL" id="CAAXWD010000002">
    <property type="protein sequence ID" value="VQC98757.1"/>
    <property type="molecule type" value="Genomic_DNA"/>
</dbReference>
<accession>A0A0B7LF68</accession>
<evidence type="ECO:0000259" key="4">
    <source>
        <dbReference type="PROSITE" id="PS51071"/>
    </source>
</evidence>
<sequence>MLLQKELIPMIEANLPNMAYAEKDIAKFFLKQQPLNDYSSKALCEYLNVSKATLTRFAKKCGFKGFRQFIFKYQEMIHEKEKLALYTEATEKVLSDYEEMLRKTYTVLDEVQLERIAEMIETAERVYLYGKGSSVLALQEMKMRFMRLGVIGEVLSDEDMILWSSLLLNENCLVIGASISGQTDIVLEGLQKAADKGAKTVLMTTRKFDEEDCFFDELLLLASTDHLSYGNRISPQFPILLITDCLFSNYLESPERQYYYNQTIIHKEE</sequence>
<dbReference type="EMBL" id="NNBW01000251">
    <property type="protein sequence ID" value="OYL23763.1"/>
    <property type="molecule type" value="Genomic_DNA"/>
</dbReference>
<evidence type="ECO:0000256" key="1">
    <source>
        <dbReference type="ARBA" id="ARBA00023015"/>
    </source>
</evidence>
<reference evidence="8 14" key="1">
    <citation type="submission" date="2017-07" db="EMBL/GenBank/DDBJ databases">
        <title>Invasive disease caused simultaneously by more than one serotype of Streptococcus pneumoniae, South Africa.</title>
        <authorList>
            <person name="Ndlangisa K."/>
            <person name="Du Plessis M."/>
            <person name="Von Gottberg A."/>
        </authorList>
    </citation>
    <scope>NUCLEOTIDE SEQUENCE [LARGE SCALE GENOMIC DNA]</scope>
    <source>
        <strain evidence="8 14">8227-15B</strain>
    </source>
</reference>
<evidence type="ECO:0000313" key="10">
    <source>
        <dbReference type="EMBL" id="VKB51832.1"/>
    </source>
</evidence>
<evidence type="ECO:0000313" key="16">
    <source>
        <dbReference type="Proteomes" id="UP000298847"/>
    </source>
</evidence>
<organism evidence="13 16">
    <name type="scientific">Streptococcus pneumoniae</name>
    <dbReference type="NCBI Taxonomy" id="1313"/>
    <lineage>
        <taxon>Bacteria</taxon>
        <taxon>Bacillati</taxon>
        <taxon>Bacillota</taxon>
        <taxon>Bacilli</taxon>
        <taxon>Lactobacillales</taxon>
        <taxon>Streptococcaceae</taxon>
        <taxon>Streptococcus</taxon>
    </lineage>
</organism>
<dbReference type="Pfam" id="PF01418">
    <property type="entry name" value="HTH_6"/>
    <property type="match status" value="1"/>
</dbReference>
<dbReference type="EMBL" id="CAAULE010000012">
    <property type="protein sequence ID" value="VOG82613.1"/>
    <property type="molecule type" value="Genomic_DNA"/>
</dbReference>
<keyword evidence="1" id="KW-0805">Transcription regulation</keyword>
<name>A0A0B7LF68_STREE</name>
<dbReference type="GO" id="GO:1901135">
    <property type="term" value="P:carbohydrate derivative metabolic process"/>
    <property type="evidence" value="ECO:0007669"/>
    <property type="project" value="InterPro"/>
</dbReference>
<evidence type="ECO:0000313" key="15">
    <source>
        <dbReference type="Proteomes" id="UP000254854"/>
    </source>
</evidence>
<feature type="domain" description="HTH rpiR-type" evidence="4">
    <location>
        <begin position="5"/>
        <end position="80"/>
    </location>
</feature>
<dbReference type="PANTHER" id="PTHR30514:SF21">
    <property type="entry name" value="RPIR-FAMILY TRANSCRIPTIONAL REGULATOR"/>
    <property type="match status" value="1"/>
</dbReference>
<dbReference type="Proteomes" id="UP000214939">
    <property type="component" value="Unassembled WGS sequence"/>
</dbReference>
<dbReference type="CDD" id="cd05013">
    <property type="entry name" value="SIS_RpiR"/>
    <property type="match status" value="1"/>
</dbReference>
<dbReference type="EMBL" id="JAVPGZ010000190">
    <property type="protein sequence ID" value="MDS8038536.1"/>
    <property type="molecule type" value="Genomic_DNA"/>
</dbReference>
<evidence type="ECO:0000313" key="6">
    <source>
        <dbReference type="EMBL" id="MDS8038536.1"/>
    </source>
</evidence>
<dbReference type="Proteomes" id="UP000254854">
    <property type="component" value="Unassembled WGS sequence"/>
</dbReference>
<dbReference type="PROSITE" id="PS51464">
    <property type="entry name" value="SIS"/>
    <property type="match status" value="1"/>
</dbReference>
<dbReference type="InterPro" id="IPR047640">
    <property type="entry name" value="RpiR-like"/>
</dbReference>
<dbReference type="EMBL" id="CAAQRO010000003">
    <property type="protein sequence ID" value="VMC87661.1"/>
    <property type="molecule type" value="Genomic_DNA"/>
</dbReference>
<dbReference type="InterPro" id="IPR001347">
    <property type="entry name" value="SIS_dom"/>
</dbReference>
<evidence type="ECO:0000313" key="12">
    <source>
        <dbReference type="EMBL" id="VOG82613.1"/>
    </source>
</evidence>
<keyword evidence="3" id="KW-0804">Transcription</keyword>
<protein>
    <submittedName>
        <fullName evidence="6 13">Transcriptional regulator</fullName>
    </submittedName>
    <submittedName>
        <fullName evidence="7">SIS domain-containing protein</fullName>
    </submittedName>
</protein>
<dbReference type="Pfam" id="PF01380">
    <property type="entry name" value="SIS"/>
    <property type="match status" value="1"/>
</dbReference>
<dbReference type="Proteomes" id="UP000729182">
    <property type="component" value="Unassembled WGS sequence"/>
</dbReference>
<dbReference type="GO" id="GO:0003700">
    <property type="term" value="F:DNA-binding transcription factor activity"/>
    <property type="evidence" value="ECO:0007669"/>
    <property type="project" value="InterPro"/>
</dbReference>
<evidence type="ECO:0000256" key="2">
    <source>
        <dbReference type="ARBA" id="ARBA00023125"/>
    </source>
</evidence>
<dbReference type="InterPro" id="IPR009057">
    <property type="entry name" value="Homeodomain-like_sf"/>
</dbReference>
<evidence type="ECO:0000313" key="8">
    <source>
        <dbReference type="EMBL" id="OYL23763.1"/>
    </source>
</evidence>